<proteinExistence type="predicted"/>
<reference evidence="3" key="1">
    <citation type="journal article" date="2019" name="Int. J. Syst. Evol. Microbiol.">
        <title>The Global Catalogue of Microorganisms (GCM) 10K type strain sequencing project: providing services to taxonomists for standard genome sequencing and annotation.</title>
        <authorList>
            <consortium name="The Broad Institute Genomics Platform"/>
            <consortium name="The Broad Institute Genome Sequencing Center for Infectious Disease"/>
            <person name="Wu L."/>
            <person name="Ma J."/>
        </authorList>
    </citation>
    <scope>NUCLEOTIDE SEQUENCE [LARGE SCALE GENOMIC DNA]</scope>
    <source>
        <strain evidence="3">JCM 4586</strain>
    </source>
</reference>
<gene>
    <name evidence="2" type="ORF">GCM10010324_59400</name>
</gene>
<protein>
    <submittedName>
        <fullName evidence="2">Uncharacterized protein</fullName>
    </submittedName>
</protein>
<feature type="region of interest" description="Disordered" evidence="1">
    <location>
        <begin position="23"/>
        <end position="50"/>
    </location>
</feature>
<evidence type="ECO:0000256" key="1">
    <source>
        <dbReference type="SAM" id="MobiDB-lite"/>
    </source>
</evidence>
<evidence type="ECO:0000313" key="2">
    <source>
        <dbReference type="EMBL" id="GGY04799.1"/>
    </source>
</evidence>
<dbReference type="EMBL" id="BMUT01000016">
    <property type="protein sequence ID" value="GGY04799.1"/>
    <property type="molecule type" value="Genomic_DNA"/>
</dbReference>
<dbReference type="Proteomes" id="UP000659223">
    <property type="component" value="Unassembled WGS sequence"/>
</dbReference>
<keyword evidence="3" id="KW-1185">Reference proteome</keyword>
<sequence length="101" mass="11097">MDNRQRRQARSGPTPALCMALATPGDTLPGGPRHHHSVSAGGAPRRNDQGNAQIPRMVRAACYGHFPLQLWTQSYARLKVCDLQAPLCFTGRRSEGPYRDA</sequence>
<accession>A0ABQ2Z4J0</accession>
<name>A0ABQ2Z4J0_9ACTN</name>
<organism evidence="2 3">
    <name type="scientific">Streptomyces hiroshimensis</name>
    <dbReference type="NCBI Taxonomy" id="66424"/>
    <lineage>
        <taxon>Bacteria</taxon>
        <taxon>Bacillati</taxon>
        <taxon>Actinomycetota</taxon>
        <taxon>Actinomycetes</taxon>
        <taxon>Kitasatosporales</taxon>
        <taxon>Streptomycetaceae</taxon>
        <taxon>Streptomyces</taxon>
    </lineage>
</organism>
<comment type="caution">
    <text evidence="2">The sequence shown here is derived from an EMBL/GenBank/DDBJ whole genome shotgun (WGS) entry which is preliminary data.</text>
</comment>
<evidence type="ECO:0000313" key="3">
    <source>
        <dbReference type="Proteomes" id="UP000659223"/>
    </source>
</evidence>